<evidence type="ECO:0000256" key="4">
    <source>
        <dbReference type="ARBA" id="ARBA00023125"/>
    </source>
</evidence>
<feature type="region of interest" description="Disordered" evidence="7">
    <location>
        <begin position="401"/>
        <end position="427"/>
    </location>
</feature>
<feature type="compositionally biased region" description="Low complexity" evidence="7">
    <location>
        <begin position="203"/>
        <end position="221"/>
    </location>
</feature>
<feature type="compositionally biased region" description="Basic and acidic residues" evidence="7">
    <location>
        <begin position="161"/>
        <end position="170"/>
    </location>
</feature>
<accession>A0AB40D200</accession>
<feature type="compositionally biased region" description="Basic and acidic residues" evidence="7">
    <location>
        <begin position="327"/>
        <end position="346"/>
    </location>
</feature>
<dbReference type="PANTHER" id="PTHR45967:SF38">
    <property type="entry name" value="G-BOX-BINDING FACTOR 2"/>
    <property type="match status" value="1"/>
</dbReference>
<feature type="compositionally biased region" description="Polar residues" evidence="7">
    <location>
        <begin position="309"/>
        <end position="319"/>
    </location>
</feature>
<organism evidence="9 10">
    <name type="scientific">Dioscorea cayennensis subsp. rotundata</name>
    <name type="common">White Guinea yam</name>
    <name type="synonym">Dioscorea rotundata</name>
    <dbReference type="NCBI Taxonomy" id="55577"/>
    <lineage>
        <taxon>Eukaryota</taxon>
        <taxon>Viridiplantae</taxon>
        <taxon>Streptophyta</taxon>
        <taxon>Embryophyta</taxon>
        <taxon>Tracheophyta</taxon>
        <taxon>Spermatophyta</taxon>
        <taxon>Magnoliopsida</taxon>
        <taxon>Liliopsida</taxon>
        <taxon>Dioscoreales</taxon>
        <taxon>Dioscoreaceae</taxon>
        <taxon>Dioscorea</taxon>
    </lineage>
</organism>
<protein>
    <submittedName>
        <fullName evidence="10">BZIP transcription factor 1-A-like</fullName>
    </submittedName>
</protein>
<sequence length="427" mass="45799">MQSLKMLCKHVNHQRYKKRINNQRIVSGLSAHLSLLMGNEDVDAPTENPKSSSAQDQPPAGSPVTVYPDWATFQAYYNTAGNATIPPPGFFHSSVASSPQGHPFMWSPQMIPPYGTQPFVAMYPPGAIYPHPSVATGSHPYGPYAMPFPNGNVPVTSGADADAKSNEGKGRSPLKKSKGSLGSLNMLTGKQNAVPKASGASGNGPQSQSGESGSEGSTEGSYATSKNGSQHNEDEHGSGDGEAQNGFRQATSAPSVFNQAMPFIAIPPSAITGPTTTLNIGMDYMGGPVTPVPTIRGKATPAPPPANMHPSTNAGSRDVSQPDLWLQDERELKRERRKQSNRESARRSRLRKQAECEELAQRVITIKEENDALRQELDRLREMCGKLSSENASLTEQVQELHAKKSNGNEPSKGREASNSETANRVN</sequence>
<dbReference type="AlphaFoldDB" id="A0AB40D200"/>
<dbReference type="InterPro" id="IPR004827">
    <property type="entry name" value="bZIP"/>
</dbReference>
<dbReference type="PROSITE" id="PS50217">
    <property type="entry name" value="BZIP"/>
    <property type="match status" value="1"/>
</dbReference>
<dbReference type="Gene3D" id="1.20.5.170">
    <property type="match status" value="1"/>
</dbReference>
<dbReference type="PANTHER" id="PTHR45967">
    <property type="entry name" value="G-BOX-BINDING FACTOR 3-RELATED"/>
    <property type="match status" value="1"/>
</dbReference>
<evidence type="ECO:0000313" key="10">
    <source>
        <dbReference type="RefSeq" id="XP_039145682.1"/>
    </source>
</evidence>
<keyword evidence="5" id="KW-0804">Transcription</keyword>
<evidence type="ECO:0000256" key="2">
    <source>
        <dbReference type="ARBA" id="ARBA00007163"/>
    </source>
</evidence>
<dbReference type="Pfam" id="PF00170">
    <property type="entry name" value="bZIP_1"/>
    <property type="match status" value="1"/>
</dbReference>
<dbReference type="Pfam" id="PF16596">
    <property type="entry name" value="MFMR_assoc"/>
    <property type="match status" value="1"/>
</dbReference>
<dbReference type="SUPFAM" id="SSF57959">
    <property type="entry name" value="Leucine zipper domain"/>
    <property type="match status" value="1"/>
</dbReference>
<evidence type="ECO:0000256" key="6">
    <source>
        <dbReference type="ARBA" id="ARBA00023242"/>
    </source>
</evidence>
<keyword evidence="3" id="KW-0805">Transcription regulation</keyword>
<dbReference type="InterPro" id="IPR044827">
    <property type="entry name" value="GBF-like"/>
</dbReference>
<dbReference type="GO" id="GO:0005634">
    <property type="term" value="C:nucleus"/>
    <property type="evidence" value="ECO:0007669"/>
    <property type="project" value="UniProtKB-SubCell"/>
</dbReference>
<evidence type="ECO:0000256" key="5">
    <source>
        <dbReference type="ARBA" id="ARBA00023163"/>
    </source>
</evidence>
<dbReference type="Pfam" id="PF07777">
    <property type="entry name" value="MFMR"/>
    <property type="match status" value="1"/>
</dbReference>
<dbReference type="GO" id="GO:0003700">
    <property type="term" value="F:DNA-binding transcription factor activity"/>
    <property type="evidence" value="ECO:0007669"/>
    <property type="project" value="InterPro"/>
</dbReference>
<feature type="region of interest" description="Disordered" evidence="7">
    <location>
        <begin position="292"/>
        <end position="352"/>
    </location>
</feature>
<comment type="similarity">
    <text evidence="2">Belongs to the bZIP family.</text>
</comment>
<dbReference type="GO" id="GO:0000976">
    <property type="term" value="F:transcription cis-regulatory region binding"/>
    <property type="evidence" value="ECO:0007669"/>
    <property type="project" value="UniProtKB-ARBA"/>
</dbReference>
<dbReference type="CDD" id="cd14702">
    <property type="entry name" value="bZIP_plant_GBF1"/>
    <property type="match status" value="1"/>
</dbReference>
<dbReference type="InterPro" id="IPR012900">
    <property type="entry name" value="MFMR"/>
</dbReference>
<proteinExistence type="inferred from homology"/>
<evidence type="ECO:0000256" key="3">
    <source>
        <dbReference type="ARBA" id="ARBA00023015"/>
    </source>
</evidence>
<dbReference type="RefSeq" id="XP_039145682.1">
    <property type="nucleotide sequence ID" value="XM_039289748.1"/>
</dbReference>
<evidence type="ECO:0000256" key="1">
    <source>
        <dbReference type="ARBA" id="ARBA00004123"/>
    </source>
</evidence>
<dbReference type="InterPro" id="IPR046347">
    <property type="entry name" value="bZIP_sf"/>
</dbReference>
<dbReference type="PROSITE" id="PS00036">
    <property type="entry name" value="BZIP_BASIC"/>
    <property type="match status" value="1"/>
</dbReference>
<dbReference type="Proteomes" id="UP001515500">
    <property type="component" value="Chromosome 18"/>
</dbReference>
<evidence type="ECO:0000313" key="9">
    <source>
        <dbReference type="Proteomes" id="UP001515500"/>
    </source>
</evidence>
<keyword evidence="6" id="KW-0539">Nucleus</keyword>
<comment type="subcellular location">
    <subcellularLocation>
        <location evidence="1">Nucleus</location>
    </subcellularLocation>
</comment>
<feature type="region of interest" description="Disordered" evidence="7">
    <location>
        <begin position="155"/>
        <end position="247"/>
    </location>
</feature>
<evidence type="ECO:0000259" key="8">
    <source>
        <dbReference type="PROSITE" id="PS50217"/>
    </source>
</evidence>
<keyword evidence="4" id="KW-0238">DNA-binding</keyword>
<keyword evidence="9" id="KW-1185">Reference proteome</keyword>
<dbReference type="InterPro" id="IPR045314">
    <property type="entry name" value="bZIP_plant_GBF1"/>
</dbReference>
<dbReference type="GeneID" id="120282917"/>
<dbReference type="SMART" id="SM00338">
    <property type="entry name" value="BRLZ"/>
    <property type="match status" value="1"/>
</dbReference>
<feature type="region of interest" description="Disordered" evidence="7">
    <location>
        <begin position="40"/>
        <end position="63"/>
    </location>
</feature>
<feature type="domain" description="BZIP" evidence="8">
    <location>
        <begin position="331"/>
        <end position="394"/>
    </location>
</feature>
<evidence type="ECO:0000256" key="7">
    <source>
        <dbReference type="SAM" id="MobiDB-lite"/>
    </source>
</evidence>
<reference evidence="10" key="1">
    <citation type="submission" date="2025-08" db="UniProtKB">
        <authorList>
            <consortium name="RefSeq"/>
        </authorList>
    </citation>
    <scope>IDENTIFICATION</scope>
</reference>
<gene>
    <name evidence="10" type="primary">LOC120282917</name>
</gene>
<name>A0AB40D200_DIOCR</name>